<evidence type="ECO:0000313" key="4">
    <source>
        <dbReference type="EMBL" id="WOX05263.1"/>
    </source>
</evidence>
<protein>
    <recommendedName>
        <fullName evidence="6">HlyD family secretion protein</fullName>
    </recommendedName>
</protein>
<evidence type="ECO:0000313" key="5">
    <source>
        <dbReference type="Proteomes" id="UP001302477"/>
    </source>
</evidence>
<dbReference type="RefSeq" id="WP_318953737.1">
    <property type="nucleotide sequence ID" value="NZ_CP137555.1"/>
</dbReference>
<gene>
    <name evidence="4" type="ORF">R5R33_16180</name>
</gene>
<dbReference type="InterPro" id="IPR050465">
    <property type="entry name" value="UPF0194_transport"/>
</dbReference>
<evidence type="ECO:0000256" key="1">
    <source>
        <dbReference type="ARBA" id="ARBA00004196"/>
    </source>
</evidence>
<keyword evidence="5" id="KW-1185">Reference proteome</keyword>
<evidence type="ECO:0000256" key="2">
    <source>
        <dbReference type="ARBA" id="ARBA00023054"/>
    </source>
</evidence>
<proteinExistence type="predicted"/>
<accession>A0AAU0MZ20</accession>
<evidence type="ECO:0000256" key="3">
    <source>
        <dbReference type="SAM" id="Coils"/>
    </source>
</evidence>
<dbReference type="Proteomes" id="UP001302477">
    <property type="component" value="Chromosome"/>
</dbReference>
<dbReference type="PANTHER" id="PTHR32347">
    <property type="entry name" value="EFFLUX SYSTEM COMPONENT YKNX-RELATED"/>
    <property type="match status" value="1"/>
</dbReference>
<feature type="coiled-coil region" evidence="3">
    <location>
        <begin position="169"/>
        <end position="196"/>
    </location>
</feature>
<evidence type="ECO:0008006" key="6">
    <source>
        <dbReference type="Google" id="ProtNLM"/>
    </source>
</evidence>
<comment type="subcellular location">
    <subcellularLocation>
        <location evidence="1">Cell envelope</location>
    </subcellularLocation>
</comment>
<dbReference type="PANTHER" id="PTHR32347:SF23">
    <property type="entry name" value="BLL5650 PROTEIN"/>
    <property type="match status" value="1"/>
</dbReference>
<dbReference type="Gene3D" id="2.40.30.170">
    <property type="match status" value="1"/>
</dbReference>
<name>A0AAU0MZ20_9GAMM</name>
<dbReference type="EMBL" id="CP137555">
    <property type="protein sequence ID" value="WOX05263.1"/>
    <property type="molecule type" value="Genomic_DNA"/>
</dbReference>
<sequence length="319" mass="36047">MKSLLWASLLLIAMPGRGFEFSTPLLLSGEVRARNSQQFLSPMTDNWRVELQWLMPEGQVAEAGEIVTVFDGAQLQGQLTSETVALTTAEEKLQQEKSKHAETLLANEYALKREQLLLKKARIDAAIPDKFLSKFEHESYQVAVTEAITSVHKAKEALVQARLAREVALEKQRILIERSKDKLAMLEQRLSDMSLKAERRGPVIYGKHPWTGERVFVGMTAQPSWVIAEIPSLQHLYIESWLHEIDVDRVVDAMQGTLIFDAYPNQPLGVTLTAVATQPEKRNGWGPGLFYRMEFTLTGETPFQLLPGMGARIEMEMRE</sequence>
<keyword evidence="2 3" id="KW-0175">Coiled coil</keyword>
<dbReference type="KEGG" id="mpaf:R5R33_16180"/>
<organism evidence="4 5">
    <name type="scientific">Microbulbifer pacificus</name>
    <dbReference type="NCBI Taxonomy" id="407164"/>
    <lineage>
        <taxon>Bacteria</taxon>
        <taxon>Pseudomonadati</taxon>
        <taxon>Pseudomonadota</taxon>
        <taxon>Gammaproteobacteria</taxon>
        <taxon>Cellvibrionales</taxon>
        <taxon>Microbulbiferaceae</taxon>
        <taxon>Microbulbifer</taxon>
    </lineage>
</organism>
<dbReference type="AlphaFoldDB" id="A0AAU0MZ20"/>
<reference evidence="4 5" key="1">
    <citation type="submission" date="2023-10" db="EMBL/GenBank/DDBJ databases">
        <title>Description of Microbulbifer bruguierae sp. nov., isolated from the sediments of mangrove plant Bruguiera sexangula and comparative genomic analyses of the genus Microbulbifer.</title>
        <authorList>
            <person name="Long M."/>
        </authorList>
    </citation>
    <scope>NUCLEOTIDE SEQUENCE [LARGE SCALE GENOMIC DNA]</scope>
    <source>
        <strain evidence="4 5">SPO729</strain>
    </source>
</reference>
<dbReference type="GO" id="GO:0030313">
    <property type="term" value="C:cell envelope"/>
    <property type="evidence" value="ECO:0007669"/>
    <property type="project" value="UniProtKB-SubCell"/>
</dbReference>